<dbReference type="EMBL" id="JBHMCR010000007">
    <property type="protein sequence ID" value="MFB9521262.1"/>
    <property type="molecule type" value="Genomic_DNA"/>
</dbReference>
<dbReference type="RefSeq" id="WP_380837106.1">
    <property type="nucleotide sequence ID" value="NZ_JBHMCR010000007.1"/>
</dbReference>
<accession>A0ABV5PDI5</accession>
<dbReference type="Proteomes" id="UP001589718">
    <property type="component" value="Unassembled WGS sequence"/>
</dbReference>
<reference evidence="2 3" key="1">
    <citation type="submission" date="2024-09" db="EMBL/GenBank/DDBJ databases">
        <authorList>
            <person name="Sun Q."/>
            <person name="Mori K."/>
        </authorList>
    </citation>
    <scope>NUCLEOTIDE SEQUENCE [LARGE SCALE GENOMIC DNA]</scope>
    <source>
        <strain evidence="2 3">JCM 4362</strain>
    </source>
</reference>
<dbReference type="Pfam" id="PF01425">
    <property type="entry name" value="Amidase"/>
    <property type="match status" value="1"/>
</dbReference>
<dbReference type="PANTHER" id="PTHR11895:SF67">
    <property type="entry name" value="AMIDASE DOMAIN-CONTAINING PROTEIN"/>
    <property type="match status" value="1"/>
</dbReference>
<feature type="domain" description="Amidase" evidence="1">
    <location>
        <begin position="25"/>
        <end position="377"/>
    </location>
</feature>
<dbReference type="InterPro" id="IPR036928">
    <property type="entry name" value="AS_sf"/>
</dbReference>
<name>A0ABV5PDI5_STRCM</name>
<evidence type="ECO:0000313" key="3">
    <source>
        <dbReference type="Proteomes" id="UP001589718"/>
    </source>
</evidence>
<dbReference type="InterPro" id="IPR023631">
    <property type="entry name" value="Amidase_dom"/>
</dbReference>
<dbReference type="Gene3D" id="3.90.1300.10">
    <property type="entry name" value="Amidase signature (AS) domain"/>
    <property type="match status" value="1"/>
</dbReference>
<evidence type="ECO:0000313" key="2">
    <source>
        <dbReference type="EMBL" id="MFB9521262.1"/>
    </source>
</evidence>
<gene>
    <name evidence="2" type="ORF">ACFFTU_15030</name>
</gene>
<organism evidence="2 3">
    <name type="scientific">Streptomyces cremeus</name>
    <dbReference type="NCBI Taxonomy" id="66881"/>
    <lineage>
        <taxon>Bacteria</taxon>
        <taxon>Bacillati</taxon>
        <taxon>Actinomycetota</taxon>
        <taxon>Actinomycetes</taxon>
        <taxon>Kitasatosporales</taxon>
        <taxon>Streptomycetaceae</taxon>
        <taxon>Streptomyces</taxon>
    </lineage>
</organism>
<protein>
    <submittedName>
        <fullName evidence="2">Amidase family protein</fullName>
    </submittedName>
</protein>
<keyword evidence="3" id="KW-1185">Reference proteome</keyword>
<comment type="caution">
    <text evidence="2">The sequence shown here is derived from an EMBL/GenBank/DDBJ whole genome shotgun (WGS) entry which is preliminary data.</text>
</comment>
<dbReference type="SUPFAM" id="SSF75304">
    <property type="entry name" value="Amidase signature (AS) enzymes"/>
    <property type="match status" value="1"/>
</dbReference>
<proteinExistence type="predicted"/>
<dbReference type="PANTHER" id="PTHR11895">
    <property type="entry name" value="TRANSAMIDASE"/>
    <property type="match status" value="1"/>
</dbReference>
<sequence>MRAAELAGRDAGTQAFVTYADPPPEFSAGPLSGVAVGVKDIVRVDGMPTGGGSALPPEALAGPQATVVSRLLAAGAYVAGKTVTAEFAILAPGPTRNPHNPAHTPGGSSSGSAAAVAAGLVPLAVGTQTVGSMIRPAAYCGVVGFKPTFGRIPVDGVLPNAPSFDTLGLYAADVAGVAVAAGVVCDGWTDPGPPAPPVLGVPEGPYLEQASAEAREAFAGHVRALRDAGYEVRRVRVMADFEEVRRQLFTMNRYEAVRSHAPWFGKYGHLYREETVAVLREGEGITDAAYGAARAAREVFRERLAGAAHAAGVDVWVTPAATGPAPASLSTTGSSVMSLPWSHAGLPSVCLPAGRAGNGLPLGVQCVAGAGRDEALLAWSAGLAEVLRDL</sequence>
<evidence type="ECO:0000259" key="1">
    <source>
        <dbReference type="Pfam" id="PF01425"/>
    </source>
</evidence>
<dbReference type="InterPro" id="IPR000120">
    <property type="entry name" value="Amidase"/>
</dbReference>